<feature type="transmembrane region" description="Helical" evidence="1">
    <location>
        <begin position="12"/>
        <end position="33"/>
    </location>
</feature>
<dbReference type="STRING" id="361183.AMC99_00845"/>
<evidence type="ECO:0000256" key="1">
    <source>
        <dbReference type="SAM" id="Phobius"/>
    </source>
</evidence>
<gene>
    <name evidence="2" type="ORF">AMC99_00845</name>
</gene>
<accession>A0A0M4M701</accession>
<keyword evidence="1" id="KW-1133">Transmembrane helix</keyword>
<dbReference type="RefSeq" id="WP_198143568.1">
    <property type="nucleotide sequence ID" value="NZ_CP012669.1"/>
</dbReference>
<protein>
    <recommendedName>
        <fullName evidence="4">Recombination protein F</fullName>
    </recommendedName>
</protein>
<dbReference type="AlphaFoldDB" id="A0A0M4M701"/>
<keyword evidence="1" id="KW-0812">Transmembrane</keyword>
<keyword evidence="3" id="KW-1185">Reference proteome</keyword>
<dbReference type="EMBL" id="CP012669">
    <property type="protein sequence ID" value="ALE16148.1"/>
    <property type="molecule type" value="Genomic_DNA"/>
</dbReference>
<evidence type="ECO:0000313" key="2">
    <source>
        <dbReference type="EMBL" id="ALE16148.1"/>
    </source>
</evidence>
<name>A0A0M4M701_9SPHN</name>
<dbReference type="Proteomes" id="UP000057938">
    <property type="component" value="Chromosome"/>
</dbReference>
<evidence type="ECO:0000313" key="3">
    <source>
        <dbReference type="Proteomes" id="UP000057938"/>
    </source>
</evidence>
<proteinExistence type="predicted"/>
<evidence type="ECO:0008006" key="4">
    <source>
        <dbReference type="Google" id="ProtNLM"/>
    </source>
</evidence>
<keyword evidence="1" id="KW-0472">Membrane</keyword>
<sequence>MFALLDNGSRLAAAVSAIAISAVFLATAIVPAMPSLGAMA</sequence>
<dbReference type="PATRIC" id="fig|361183.4.peg.828"/>
<dbReference type="KEGG" id="aep:AMC99_00845"/>
<organism evidence="2 3">
    <name type="scientific">Altererythrobacter epoxidivorans</name>
    <dbReference type="NCBI Taxonomy" id="361183"/>
    <lineage>
        <taxon>Bacteria</taxon>
        <taxon>Pseudomonadati</taxon>
        <taxon>Pseudomonadota</taxon>
        <taxon>Alphaproteobacteria</taxon>
        <taxon>Sphingomonadales</taxon>
        <taxon>Erythrobacteraceae</taxon>
        <taxon>Altererythrobacter</taxon>
    </lineage>
</organism>
<reference evidence="2 3" key="1">
    <citation type="submission" date="2015-09" db="EMBL/GenBank/DDBJ databases">
        <title>Complete genome sequence of a benzo[a]pyrene-degrading bacterium Altererythrobacter epoxidivorans CGMCC 1.7731T.</title>
        <authorList>
            <person name="Li Z."/>
            <person name="Cheng H."/>
            <person name="Huo Y."/>
            <person name="Xu X."/>
        </authorList>
    </citation>
    <scope>NUCLEOTIDE SEQUENCE [LARGE SCALE GENOMIC DNA]</scope>
    <source>
        <strain evidence="2 3">CGMCC 1.7731</strain>
    </source>
</reference>